<evidence type="ECO:0000313" key="1">
    <source>
        <dbReference type="EMBL" id="BAY80936.1"/>
    </source>
</evidence>
<reference evidence="1 2" key="1">
    <citation type="submission" date="2017-06" db="EMBL/GenBank/DDBJ databases">
        <title>Genome sequencing of cyanobaciteial culture collection at National Institute for Environmental Studies (NIES).</title>
        <authorList>
            <person name="Hirose Y."/>
            <person name="Shimura Y."/>
            <person name="Fujisawa T."/>
            <person name="Nakamura Y."/>
            <person name="Kawachi M."/>
        </authorList>
    </citation>
    <scope>NUCLEOTIDE SEQUENCE [LARGE SCALE GENOMIC DNA]</scope>
    <source>
        <strain evidence="1 2">NIES-267</strain>
    </source>
</reference>
<dbReference type="EMBL" id="AP018227">
    <property type="protein sequence ID" value="BAY80936.1"/>
    <property type="molecule type" value="Genomic_DNA"/>
</dbReference>
<evidence type="ECO:0000313" key="2">
    <source>
        <dbReference type="Proteomes" id="UP000218418"/>
    </source>
</evidence>
<accession>A0A1Z4LI71</accession>
<protein>
    <submittedName>
        <fullName evidence="1">Uncharacterized protein</fullName>
    </submittedName>
</protein>
<name>A0A1Z4LI71_9CYAN</name>
<proteinExistence type="predicted"/>
<dbReference type="Proteomes" id="UP000218418">
    <property type="component" value="Chromosome"/>
</dbReference>
<keyword evidence="2" id="KW-1185">Reference proteome</keyword>
<organism evidence="1 2">
    <name type="scientific">Calothrix parasitica NIES-267</name>
    <dbReference type="NCBI Taxonomy" id="1973488"/>
    <lineage>
        <taxon>Bacteria</taxon>
        <taxon>Bacillati</taxon>
        <taxon>Cyanobacteriota</taxon>
        <taxon>Cyanophyceae</taxon>
        <taxon>Nostocales</taxon>
        <taxon>Calotrichaceae</taxon>
        <taxon>Calothrix</taxon>
    </lineage>
</organism>
<dbReference type="AlphaFoldDB" id="A0A1Z4LI71"/>
<gene>
    <name evidence="1" type="ORF">NIES267_04010</name>
</gene>
<sequence length="95" mass="11271">MGKTEIARYLGKFGEEYEKIVKCRLYSDLNVIYEWWVPNTEMYHHEEMKFEDIAIEIQVELAKNAIQNPGFEQLSNDIKELLKQKSQITSTSRLK</sequence>
<dbReference type="OrthoDB" id="9845786at2"/>